<sequence length="64" mass="8095">MFDFLFIKSPDWRIYTPMWSRSAKIDGVKLSMDEYRFERRWNGERYEYRAFPLTLEEIYETRAW</sequence>
<protein>
    <submittedName>
        <fullName evidence="1">Uncharacterized protein</fullName>
    </submittedName>
</protein>
<dbReference type="RefSeq" id="WP_310865752.1">
    <property type="nucleotide sequence ID" value="NZ_JAVLSF010000036.1"/>
</dbReference>
<proteinExistence type="predicted"/>
<dbReference type="EMBL" id="JAVLSF010000036">
    <property type="protein sequence ID" value="MDR9777191.1"/>
    <property type="molecule type" value="Genomic_DNA"/>
</dbReference>
<gene>
    <name evidence="1" type="ORF">RJJ65_32050</name>
</gene>
<accession>A0AAJ2H3T1</accession>
<evidence type="ECO:0000313" key="2">
    <source>
        <dbReference type="Proteomes" id="UP001268610"/>
    </source>
</evidence>
<evidence type="ECO:0000313" key="1">
    <source>
        <dbReference type="EMBL" id="MDR9777191.1"/>
    </source>
</evidence>
<dbReference type="Proteomes" id="UP001268610">
    <property type="component" value="Unassembled WGS sequence"/>
</dbReference>
<name>A0AAJ2H3T1_9HYPH</name>
<comment type="caution">
    <text evidence="1">The sequence shown here is derived from an EMBL/GenBank/DDBJ whole genome shotgun (WGS) entry which is preliminary data.</text>
</comment>
<reference evidence="1" key="1">
    <citation type="submission" date="2023-04" db="EMBL/GenBank/DDBJ databases">
        <title>Genomic characterization of faba bean (Vicia faba) microsymbionts in Mexican soils.</title>
        <authorList>
            <person name="Rivera Orduna F.N."/>
            <person name="Guevara-Luna J."/>
            <person name="Yan J."/>
            <person name="Arroyo-Herrera I."/>
            <person name="Li Y."/>
            <person name="Vasquez-Murrieta M.S."/>
            <person name="Wang E.T."/>
        </authorList>
    </citation>
    <scope>NUCLEOTIDE SEQUENCE</scope>
    <source>
        <strain evidence="1">CH26</strain>
    </source>
</reference>
<dbReference type="AlphaFoldDB" id="A0AAJ2H3T1"/>
<organism evidence="1 2">
    <name type="scientific">Rhizobium hidalgonense</name>
    <dbReference type="NCBI Taxonomy" id="1538159"/>
    <lineage>
        <taxon>Bacteria</taxon>
        <taxon>Pseudomonadati</taxon>
        <taxon>Pseudomonadota</taxon>
        <taxon>Alphaproteobacteria</taxon>
        <taxon>Hyphomicrobiales</taxon>
        <taxon>Rhizobiaceae</taxon>
        <taxon>Rhizobium/Agrobacterium group</taxon>
        <taxon>Rhizobium</taxon>
    </lineage>
</organism>